<evidence type="ECO:0000259" key="2">
    <source>
        <dbReference type="Pfam" id="PF20803"/>
    </source>
</evidence>
<feature type="domain" description="Transcriptional repressor PaaX-like central Cas2-like" evidence="2">
    <location>
        <begin position="114"/>
        <end position="186"/>
    </location>
</feature>
<evidence type="ECO:0000256" key="1">
    <source>
        <dbReference type="SAM" id="Phobius"/>
    </source>
</evidence>
<keyword evidence="1" id="KW-1133">Transmembrane helix</keyword>
<dbReference type="SUPFAM" id="SSF143430">
    <property type="entry name" value="TTP0101/SSO1404-like"/>
    <property type="match status" value="1"/>
</dbReference>
<gene>
    <name evidence="3" type="ORF">A2704_03910</name>
</gene>
<dbReference type="Pfam" id="PF20803">
    <property type="entry name" value="PaaX_M"/>
    <property type="match status" value="1"/>
</dbReference>
<dbReference type="Proteomes" id="UP000176445">
    <property type="component" value="Unassembled WGS sequence"/>
</dbReference>
<sequence length="200" mass="23254">MTSNNPSRKILYPIEHRVVQRQNRQKIQDIVLVGLYTTAAAGLAMAAPNTLRLLGYVQKYVGPQKNVDSRMYQALARLRARGLVTRQNILTKAGKGRAAALNAVETIAPKIPLRWDKKWRLIMFDIWEKRKAERNQLRGMLERVGFTKLQESVWVFPYPCEELFVYLQTQLRLGPSIRYLVVEEIDNDHALRHEFDLPKR</sequence>
<accession>A0A1F6CJI1</accession>
<feature type="transmembrane region" description="Helical" evidence="1">
    <location>
        <begin position="30"/>
        <end position="47"/>
    </location>
</feature>
<dbReference type="InterPro" id="IPR048846">
    <property type="entry name" value="PaaX-like_central"/>
</dbReference>
<keyword evidence="1" id="KW-0812">Transmembrane</keyword>
<name>A0A1F6CJI1_9BACT</name>
<dbReference type="EMBL" id="MFKW01000080">
    <property type="protein sequence ID" value="OGG49140.1"/>
    <property type="molecule type" value="Genomic_DNA"/>
</dbReference>
<evidence type="ECO:0000313" key="3">
    <source>
        <dbReference type="EMBL" id="OGG49140.1"/>
    </source>
</evidence>
<keyword evidence="1" id="KW-0472">Membrane</keyword>
<dbReference type="AlphaFoldDB" id="A0A1F6CJI1"/>
<dbReference type="Gene3D" id="3.30.70.2650">
    <property type="match status" value="1"/>
</dbReference>
<protein>
    <recommendedName>
        <fullName evidence="2">Transcriptional repressor PaaX-like central Cas2-like domain-containing protein</fullName>
    </recommendedName>
</protein>
<comment type="caution">
    <text evidence="3">The sequence shown here is derived from an EMBL/GenBank/DDBJ whole genome shotgun (WGS) entry which is preliminary data.</text>
</comment>
<proteinExistence type="predicted"/>
<reference evidence="3 4" key="1">
    <citation type="journal article" date="2016" name="Nat. Commun.">
        <title>Thousands of microbial genomes shed light on interconnected biogeochemical processes in an aquifer system.</title>
        <authorList>
            <person name="Anantharaman K."/>
            <person name="Brown C.T."/>
            <person name="Hug L.A."/>
            <person name="Sharon I."/>
            <person name="Castelle C.J."/>
            <person name="Probst A.J."/>
            <person name="Thomas B.C."/>
            <person name="Singh A."/>
            <person name="Wilkins M.J."/>
            <person name="Karaoz U."/>
            <person name="Brodie E.L."/>
            <person name="Williams K.H."/>
            <person name="Hubbard S.S."/>
            <person name="Banfield J.F."/>
        </authorList>
    </citation>
    <scope>NUCLEOTIDE SEQUENCE [LARGE SCALE GENOMIC DNA]</scope>
</reference>
<evidence type="ECO:0000313" key="4">
    <source>
        <dbReference type="Proteomes" id="UP000176445"/>
    </source>
</evidence>
<organism evidence="3 4">
    <name type="scientific">Candidatus Kaiserbacteria bacterium RIFCSPHIGHO2_01_FULL_54_36b</name>
    <dbReference type="NCBI Taxonomy" id="1798483"/>
    <lineage>
        <taxon>Bacteria</taxon>
        <taxon>Candidatus Kaiseribacteriota</taxon>
    </lineage>
</organism>